<dbReference type="Proteomes" id="UP001050691">
    <property type="component" value="Unassembled WGS sequence"/>
</dbReference>
<comment type="caution">
    <text evidence="3">The sequence shown here is derived from an EMBL/GenBank/DDBJ whole genome shotgun (WGS) entry which is preliminary data.</text>
</comment>
<feature type="transmembrane region" description="Helical" evidence="2">
    <location>
        <begin position="49"/>
        <end position="69"/>
    </location>
</feature>
<keyword evidence="2" id="KW-0812">Transmembrane</keyword>
<accession>A0AAV4ZZE2</accession>
<feature type="region of interest" description="Disordered" evidence="1">
    <location>
        <begin position="80"/>
        <end position="120"/>
    </location>
</feature>
<dbReference type="AlphaFoldDB" id="A0AAV4ZZE2"/>
<dbReference type="EMBL" id="BPWL01000002">
    <property type="protein sequence ID" value="GJJ07726.1"/>
    <property type="molecule type" value="Genomic_DNA"/>
</dbReference>
<evidence type="ECO:0000256" key="1">
    <source>
        <dbReference type="SAM" id="MobiDB-lite"/>
    </source>
</evidence>
<sequence>MVFTALNGAHIGQGLPFIITIDGHRWFDMTVMHRPNHQIITKGKQMRSAAFLSALFFLFPVLISGVPFVQRIGGGTGAIHGSSTSTPINGEPVNSTSSTAPTGSSNTTDSSSNSTSSVAPDLATSMSKSIHNKRTLTMLLDLMTLTLLIAEAFYEQSAAISQGLGDFSTSAILGAGALINAAQLYSLNPAASDLNCTIDLGSVTDKSNTANLINSIIYIEMIKLMGSANLLSNTSLDLSQSEQDILNDIYENADQFSGLAANVTMHSLPLGNNPNLTQEDYSSLLFRFNPSCLGDLGLENLPSHPQQGLGAPHSLQPNFVVGTGNIGCSDVSVVFCQVITGALNATAVVSPEPGSCSLHASAGVALFYTTRTSEPLPVDLTERQAQDGNMCSGPEILLLH</sequence>
<protein>
    <submittedName>
        <fullName evidence="3">Uncharacterized protein</fullName>
    </submittedName>
</protein>
<gene>
    <name evidence="3" type="ORF">Clacol_001931</name>
</gene>
<keyword evidence="2" id="KW-1133">Transmembrane helix</keyword>
<organism evidence="3 4">
    <name type="scientific">Clathrus columnatus</name>
    <dbReference type="NCBI Taxonomy" id="1419009"/>
    <lineage>
        <taxon>Eukaryota</taxon>
        <taxon>Fungi</taxon>
        <taxon>Dikarya</taxon>
        <taxon>Basidiomycota</taxon>
        <taxon>Agaricomycotina</taxon>
        <taxon>Agaricomycetes</taxon>
        <taxon>Phallomycetidae</taxon>
        <taxon>Phallales</taxon>
        <taxon>Clathraceae</taxon>
        <taxon>Clathrus</taxon>
    </lineage>
</organism>
<reference evidence="3" key="1">
    <citation type="submission" date="2021-10" db="EMBL/GenBank/DDBJ databases">
        <title>De novo Genome Assembly of Clathrus columnatus (Basidiomycota, Fungi) Using Illumina and Nanopore Sequence Data.</title>
        <authorList>
            <person name="Ogiso-Tanaka E."/>
            <person name="Itagaki H."/>
            <person name="Hosoya T."/>
            <person name="Hosaka K."/>
        </authorList>
    </citation>
    <scope>NUCLEOTIDE SEQUENCE</scope>
    <source>
        <strain evidence="3">MO-923</strain>
    </source>
</reference>
<proteinExistence type="predicted"/>
<keyword evidence="4" id="KW-1185">Reference proteome</keyword>
<evidence type="ECO:0000256" key="2">
    <source>
        <dbReference type="SAM" id="Phobius"/>
    </source>
</evidence>
<feature type="compositionally biased region" description="Low complexity" evidence="1">
    <location>
        <begin position="104"/>
        <end position="117"/>
    </location>
</feature>
<evidence type="ECO:0000313" key="3">
    <source>
        <dbReference type="EMBL" id="GJJ07726.1"/>
    </source>
</evidence>
<name>A0AAV4ZZE2_9AGAM</name>
<keyword evidence="2" id="KW-0472">Membrane</keyword>
<evidence type="ECO:0000313" key="4">
    <source>
        <dbReference type="Proteomes" id="UP001050691"/>
    </source>
</evidence>
<feature type="compositionally biased region" description="Polar residues" evidence="1">
    <location>
        <begin position="81"/>
        <end position="103"/>
    </location>
</feature>